<evidence type="ECO:0000313" key="2">
    <source>
        <dbReference type="Proteomes" id="UP001210678"/>
    </source>
</evidence>
<dbReference type="Gene3D" id="3.90.105.40">
    <property type="match status" value="1"/>
</dbReference>
<dbReference type="Gene3D" id="1.50.10.20">
    <property type="match status" value="2"/>
</dbReference>
<reference evidence="1 2" key="1">
    <citation type="submission" date="2023-01" db="EMBL/GenBank/DDBJ databases">
        <title>Vibrio sp. KJ40-1 sp.nov, isolated from marine algae.</title>
        <authorList>
            <person name="Butt M."/>
            <person name="Kim J.M.J."/>
            <person name="Jeon C.O.C."/>
        </authorList>
    </citation>
    <scope>NUCLEOTIDE SEQUENCE [LARGE SCALE GENOMIC DNA]</scope>
    <source>
        <strain evidence="1 2">KJ40-1</strain>
    </source>
</reference>
<keyword evidence="2" id="KW-1185">Reference proteome</keyword>
<evidence type="ECO:0000313" key="1">
    <source>
        <dbReference type="EMBL" id="MDB1125942.1"/>
    </source>
</evidence>
<proteinExistence type="predicted"/>
<name>A0ABT4YX22_9VIBR</name>
<gene>
    <name evidence="1" type="ORF">PGX00_20660</name>
</gene>
<protein>
    <submittedName>
        <fullName evidence="1">Pectate lyase</fullName>
    </submittedName>
</protein>
<sequence length="543" mass="62015">MSDSRLSFIPILKQYYQHAYELAKGPGSPLLADGIEVRTSSPAHWCYPDGHTAPMSNFASQQNFIRGLIALEVVTGEAKFKHQAIETVQYFLNHYVDSESGLFHWGGHRFVNLLSGQIEGPASKECVHELKHHFPFYDLLHEVEPTKTERFLRGFWQSHISNWETLDLSRHGEYGKECPENVFQQFEPKPVVDPEKWPELPQTVGLTFVNASTDLIYAACYYYKYTSDVDAKKWAKHLYRQFVLARNPHTGMPVYQFSSPLQREPVPTDDKITFSWFGDRAKRQFGKEFGEIAKEANALFRDCWPVVVDNPMAILECAELTQDTDMALWAVEGIKAYFKYAWDEQKNQILPMWNDGVDLSGLTFKRDGYYGSKGTQLSPQKNDPAYLLTLVRACANSTDKALRELTVKMFKRFGLGDLHPETLKPNTLSSETEIASPYLVFALLELIELTGTREFLALTQVVGENLLRTHYHFGFFIPSEKHKYARLDDPIPYALIAIEAANQGQYQKIPIAISTGGYLHGDQSIDGKEKVVYDYEVVYNQIV</sequence>
<dbReference type="EMBL" id="JAQLOI010000003">
    <property type="protein sequence ID" value="MDB1125942.1"/>
    <property type="molecule type" value="Genomic_DNA"/>
</dbReference>
<dbReference type="InterPro" id="IPR010702">
    <property type="entry name" value="Pectate_lyase_2"/>
</dbReference>
<dbReference type="InterPro" id="IPR008928">
    <property type="entry name" value="6-hairpin_glycosidase_sf"/>
</dbReference>
<keyword evidence="1" id="KW-0456">Lyase</keyword>
<accession>A0ABT4YX22</accession>
<dbReference type="SUPFAM" id="SSF48208">
    <property type="entry name" value="Six-hairpin glycosidases"/>
    <property type="match status" value="1"/>
</dbReference>
<dbReference type="Pfam" id="PF06917">
    <property type="entry name" value="Pectate_lyase_2"/>
    <property type="match status" value="1"/>
</dbReference>
<dbReference type="GO" id="GO:0016829">
    <property type="term" value="F:lyase activity"/>
    <property type="evidence" value="ECO:0007669"/>
    <property type="project" value="UniProtKB-KW"/>
</dbReference>
<dbReference type="Proteomes" id="UP001210678">
    <property type="component" value="Unassembled WGS sequence"/>
</dbReference>
<dbReference type="RefSeq" id="WP_272140113.1">
    <property type="nucleotide sequence ID" value="NZ_JAQLOI010000003.1"/>
</dbReference>
<organism evidence="1 2">
    <name type="scientific">Vibrio algarum</name>
    <dbReference type="NCBI Taxonomy" id="3020714"/>
    <lineage>
        <taxon>Bacteria</taxon>
        <taxon>Pseudomonadati</taxon>
        <taxon>Pseudomonadota</taxon>
        <taxon>Gammaproteobacteria</taxon>
        <taxon>Vibrionales</taxon>
        <taxon>Vibrionaceae</taxon>
        <taxon>Vibrio</taxon>
    </lineage>
</organism>
<comment type="caution">
    <text evidence="1">The sequence shown here is derived from an EMBL/GenBank/DDBJ whole genome shotgun (WGS) entry which is preliminary data.</text>
</comment>